<gene>
    <name evidence="4" type="ORF">KUTeg_004879</name>
</gene>
<name>A0ABQ9FL17_TEGGR</name>
<comment type="caution">
    <text evidence="4">The sequence shown here is derived from an EMBL/GenBank/DDBJ whole genome shotgun (WGS) entry which is preliminary data.</text>
</comment>
<feature type="region of interest" description="Disordered" evidence="2">
    <location>
        <begin position="810"/>
        <end position="829"/>
    </location>
</feature>
<proteinExistence type="predicted"/>
<sequence>MMKYPELRVSMETALPPSIQSWLGHELEIRGIDSIVYSRYIVQLLQDDDLEDLECPDYMDLIFSQKLDGKKIKAKKFDKHKDNTEERKKNAAIECLQAVSEEDNGIETLVEELCHKLKELSSSSGTEFDTDTTADLSCSSTDSSDNSSSELEDPAERYYAAFPALQGQEKHATCSSPFDKDSLHVWQKNPITNIHVSSDVQKANIDSGNESESESHTKSKQENQLSEPESRKKNRHGKKYSSKGHPMKRCKKSSNYVRRGKSVPEANLKENGSRMQRLSSWPQQNYHYPGGLSSPADSELCHKVENLLKEILLPNRESRLSQKTKNSQPDSSIVLIHRNEIESDNDSKREESVSPELRENDIWYTQPLEALFNPEEPRHPLYKRHSYPLLVDEGEKNENTDDIDENEVFTSTVSSPLLNCCFYDTNGKFQPQHNEENGCGPELLISSVIQRSLIDENDEPVCPSPPIISGNFPDSTSYLDGKSVKNSRESSASTSSSASYATVTERIKDWEDQKDENSSSPQLFPVYEKLENPLIVEMSALLDREYLYSIISAEIEITNSCYTPVRQSCLISPVMSDKLTEEIGWPSKVLFDDQLHLPLDLYEEQGDICGTPAAAAEFRKLSHGRMFWQLWDVNYQSNAKVAFYPWRLEELWDFDCPHNECFWSTTTLCGFEELLDGRSKKISLPLSNCFGNTLIPEITFDLAADTDLGPDDIFAVEDEPEEEDILNNLLDSDISKSYNRSVSLGDFKMLWSYDERDCMMSKPQLSRSFELVPSEHSAFDDVPTKMFHVQSEPNLKLFRDNYDTGFKGFHLKSEENRREENEQNKSPEEHLYYSPKTHFRPIQTPVESNDMTDFHLRDLFGGYSKTNKTPYQKYQDNTSDSEESFVPKFKICKDFDKYIQTGDEFSEEDMNLDCTNVIDDTYSYNDREIDELVQAIAAKGCMFLEDGDAGSPVFDKNLDRHLLGNGTSQISTPQNVADYWNQQACSDSGYEESDAKENTEEDKIIERPLERENIQSTNASVVNNETDQGLQQHIVTCNGEKTNAVQKNDNISIGHFENSEECLASSFQEIGSWLFNDTWSTESASQQNRLHRPSIWSSGHDDMPFSKILVPGDEIVPYDQIIEHTPEDNILDQDISHFPYVDETCFPHTEFMEDDWENSTKLPVIVPRVEKSDGVLYPSVIQHPGEETSTLLDEKDIVKVKLVYKKGTKHSNDCLMEKLDGENKVLDPNSLMPMPQEAVYSSELEKEWLSSDSFPPPIYYRPSKNSSTKEVPRKPCSFFMEGNCRRADCKFAHDLSLITCKFWEDGDCFKGDMCPFLHGYYSDAAYSADAEKNKYEFQLDDFPELKSQEVEQKMSDLTNIGNRSKKSKNASPRSTEFKKSRRNYRKSSDEKKNKEKQPESRSVDNKTDET</sequence>
<feature type="compositionally biased region" description="Polar residues" evidence="2">
    <location>
        <begin position="273"/>
        <end position="282"/>
    </location>
</feature>
<dbReference type="Gene3D" id="4.10.1000.10">
    <property type="entry name" value="Zinc finger, CCCH-type"/>
    <property type="match status" value="1"/>
</dbReference>
<feature type="zinc finger region" description="C3H1-type" evidence="1">
    <location>
        <begin position="1270"/>
        <end position="1296"/>
    </location>
</feature>
<feature type="compositionally biased region" description="Basic and acidic residues" evidence="2">
    <location>
        <begin position="1386"/>
        <end position="1410"/>
    </location>
</feature>
<dbReference type="Proteomes" id="UP001217089">
    <property type="component" value="Unassembled WGS sequence"/>
</dbReference>
<organism evidence="4 5">
    <name type="scientific">Tegillarca granosa</name>
    <name type="common">Malaysian cockle</name>
    <name type="synonym">Anadara granosa</name>
    <dbReference type="NCBI Taxonomy" id="220873"/>
    <lineage>
        <taxon>Eukaryota</taxon>
        <taxon>Metazoa</taxon>
        <taxon>Spiralia</taxon>
        <taxon>Lophotrochozoa</taxon>
        <taxon>Mollusca</taxon>
        <taxon>Bivalvia</taxon>
        <taxon>Autobranchia</taxon>
        <taxon>Pteriomorphia</taxon>
        <taxon>Arcoida</taxon>
        <taxon>Arcoidea</taxon>
        <taxon>Arcidae</taxon>
        <taxon>Tegillarca</taxon>
    </lineage>
</organism>
<dbReference type="PANTHER" id="PTHR17611">
    <property type="entry name" value="DNA SEGMENT, CHR 5, ERATO DOI 579, EXPRESSED"/>
    <property type="match status" value="1"/>
</dbReference>
<evidence type="ECO:0000313" key="4">
    <source>
        <dbReference type="EMBL" id="KAJ8316975.1"/>
    </source>
</evidence>
<evidence type="ECO:0000256" key="1">
    <source>
        <dbReference type="PROSITE-ProRule" id="PRU00723"/>
    </source>
</evidence>
<feature type="region of interest" description="Disordered" evidence="2">
    <location>
        <begin position="479"/>
        <end position="498"/>
    </location>
</feature>
<dbReference type="InterPro" id="IPR027871">
    <property type="entry name" value="DUF4603"/>
</dbReference>
<feature type="domain" description="C3H1-type" evidence="3">
    <location>
        <begin position="1299"/>
        <end position="1321"/>
    </location>
</feature>
<keyword evidence="1" id="KW-0479">Metal-binding</keyword>
<feature type="zinc finger region" description="C3H1-type" evidence="1">
    <location>
        <begin position="1299"/>
        <end position="1321"/>
    </location>
</feature>
<dbReference type="InterPro" id="IPR000571">
    <property type="entry name" value="Znf_CCCH"/>
</dbReference>
<feature type="compositionally biased region" description="Basic and acidic residues" evidence="2">
    <location>
        <begin position="811"/>
        <end position="829"/>
    </location>
</feature>
<feature type="region of interest" description="Disordered" evidence="2">
    <location>
        <begin position="1351"/>
        <end position="1410"/>
    </location>
</feature>
<evidence type="ECO:0000256" key="2">
    <source>
        <dbReference type="SAM" id="MobiDB-lite"/>
    </source>
</evidence>
<dbReference type="EMBL" id="JARBDR010000246">
    <property type="protein sequence ID" value="KAJ8316975.1"/>
    <property type="molecule type" value="Genomic_DNA"/>
</dbReference>
<feature type="region of interest" description="Disordered" evidence="2">
    <location>
        <begin position="123"/>
        <end position="153"/>
    </location>
</feature>
<feature type="compositionally biased region" description="Low complexity" evidence="2">
    <location>
        <begin position="131"/>
        <end position="149"/>
    </location>
</feature>
<reference evidence="4 5" key="1">
    <citation type="submission" date="2022-12" db="EMBL/GenBank/DDBJ databases">
        <title>Chromosome-level genome of Tegillarca granosa.</title>
        <authorList>
            <person name="Kim J."/>
        </authorList>
    </citation>
    <scope>NUCLEOTIDE SEQUENCE [LARGE SCALE GENOMIC DNA]</scope>
    <source>
        <strain evidence="4">Teg-2019</strain>
        <tissue evidence="4">Adductor muscle</tissue>
    </source>
</reference>
<feature type="region of interest" description="Disordered" evidence="2">
    <location>
        <begin position="197"/>
        <end position="282"/>
    </location>
</feature>
<dbReference type="PANTHER" id="PTHR17611:SF3">
    <property type="entry name" value="DNA SEGMENT, CHR 5, ERATO DOI 579, EXPRESSED"/>
    <property type="match status" value="1"/>
</dbReference>
<feature type="domain" description="C3H1-type" evidence="3">
    <location>
        <begin position="1270"/>
        <end position="1296"/>
    </location>
</feature>
<feature type="compositionally biased region" description="Basic residues" evidence="2">
    <location>
        <begin position="232"/>
        <end position="252"/>
    </location>
</feature>
<evidence type="ECO:0000259" key="3">
    <source>
        <dbReference type="PROSITE" id="PS50103"/>
    </source>
</evidence>
<dbReference type="SMART" id="SM00356">
    <property type="entry name" value="ZnF_C3H1"/>
    <property type="match status" value="2"/>
</dbReference>
<accession>A0ABQ9FL17</accession>
<dbReference type="Pfam" id="PF15376">
    <property type="entry name" value="DUF4603"/>
    <property type="match status" value="1"/>
</dbReference>
<protein>
    <recommendedName>
        <fullName evidence="3">C3H1-type domain-containing protein</fullName>
    </recommendedName>
</protein>
<dbReference type="Pfam" id="PF00642">
    <property type="entry name" value="zf-CCCH"/>
    <property type="match status" value="1"/>
</dbReference>
<keyword evidence="5" id="KW-1185">Reference proteome</keyword>
<feature type="compositionally biased region" description="Polar residues" evidence="2">
    <location>
        <begin position="197"/>
        <end position="210"/>
    </location>
</feature>
<keyword evidence="1" id="KW-0863">Zinc-finger</keyword>
<dbReference type="PROSITE" id="PS50103">
    <property type="entry name" value="ZF_C3H1"/>
    <property type="match status" value="2"/>
</dbReference>
<keyword evidence="1" id="KW-0862">Zinc</keyword>
<evidence type="ECO:0000313" key="5">
    <source>
        <dbReference type="Proteomes" id="UP001217089"/>
    </source>
</evidence>